<evidence type="ECO:0000256" key="3">
    <source>
        <dbReference type="SAM" id="MobiDB-lite"/>
    </source>
</evidence>
<feature type="region of interest" description="Disordered" evidence="3">
    <location>
        <begin position="120"/>
        <end position="229"/>
    </location>
</feature>
<dbReference type="AlphaFoldDB" id="A0A0D2AGK8"/>
<dbReference type="SMART" id="SM00066">
    <property type="entry name" value="GAL4"/>
    <property type="match status" value="1"/>
</dbReference>
<dbReference type="InterPro" id="IPR001138">
    <property type="entry name" value="Zn2Cys6_DnaBD"/>
</dbReference>
<keyword evidence="6" id="KW-1185">Reference proteome</keyword>
<evidence type="ECO:0000313" key="6">
    <source>
        <dbReference type="Proteomes" id="UP000053259"/>
    </source>
</evidence>
<organism evidence="5 6">
    <name type="scientific">Verruconis gallopava</name>
    <dbReference type="NCBI Taxonomy" id="253628"/>
    <lineage>
        <taxon>Eukaryota</taxon>
        <taxon>Fungi</taxon>
        <taxon>Dikarya</taxon>
        <taxon>Ascomycota</taxon>
        <taxon>Pezizomycotina</taxon>
        <taxon>Dothideomycetes</taxon>
        <taxon>Pleosporomycetidae</taxon>
        <taxon>Venturiales</taxon>
        <taxon>Sympoventuriaceae</taxon>
        <taxon>Verruconis</taxon>
    </lineage>
</organism>
<dbReference type="RefSeq" id="XP_016215912.1">
    <property type="nucleotide sequence ID" value="XM_016356389.1"/>
</dbReference>
<dbReference type="GO" id="GO:0008270">
    <property type="term" value="F:zinc ion binding"/>
    <property type="evidence" value="ECO:0007669"/>
    <property type="project" value="InterPro"/>
</dbReference>
<feature type="compositionally biased region" description="Polar residues" evidence="3">
    <location>
        <begin position="210"/>
        <end position="227"/>
    </location>
</feature>
<dbReference type="InterPro" id="IPR021858">
    <property type="entry name" value="Fun_TF"/>
</dbReference>
<feature type="compositionally biased region" description="Acidic residues" evidence="3">
    <location>
        <begin position="151"/>
        <end position="163"/>
    </location>
</feature>
<dbReference type="Pfam" id="PF11951">
    <property type="entry name" value="Fungal_trans_2"/>
    <property type="match status" value="1"/>
</dbReference>
<dbReference type="HOGENOM" id="CLU_012945_0_0_1"/>
<sequence>MAGPWQNYPQSFGVYPSYYTTSQNAPDFTPTAGFYGNVLPFQQPVLERLHTGIPEFEDLSRPVIPPQASNRIRRRVNAGGEHVKFRRTRSGCYTCRNRRVKCDETRPICERCRKGNRDCVYPEPASNTKARRDSNKSRSAKEGDGSSPDAGEFEDLIHEDDDAPTSAIDEPDSATSNEGPIVELRASSDPPHHAPVVSPSSSSDGPNALTRAQTSTPVGQSSRSNSRPRAIAELKIQELPEDIRFYLQYASTKMSHHHWGVRLDHQHFFRRTMIELALRYDPLLYAFVGFAAYHCTIEKPDGVLRDFLGYYQKSVTLLRQTFKQKPTIATILTILQLATIEEYLGDWVNLMNHQTAALTLITTLYTPEKMCAHESLRKVFQWYARFDVFVGILSGAASQLGREWFASQLDFYQKQCEEHPESLTWKYEERYAWARLTGFDLRAFMRKKALGELSEEDFTKQLAVFEDQVENIYTNIHPMLRDDSKRLEDISEGRTKSPDDIVDPYEPNVLYGGELFDTNLVIHDMISFEMLYKNMIASTTGKFDLGEIRATCLRECQLYKAVTLYSGSPPGIRFGMQAGLALCILFLRANEKEIWWARKQFAEIEAKGYTYPVGLRTRLETLWGLDLSNWWLPGEQPRLVKQIREFVRSEPSGDKETSLYELRGIFTALQLENASSPDSLTGTSPLISERPGIGRASSARSMAAFSSAHSDDAQFDFDMLAAHDRNQALGESPDFEWT</sequence>
<reference evidence="5 6" key="1">
    <citation type="submission" date="2015-01" db="EMBL/GenBank/DDBJ databases">
        <title>The Genome Sequence of Ochroconis gallopava CBS43764.</title>
        <authorList>
            <consortium name="The Broad Institute Genomics Platform"/>
            <person name="Cuomo C."/>
            <person name="de Hoog S."/>
            <person name="Gorbushina A."/>
            <person name="Stielow B."/>
            <person name="Teixiera M."/>
            <person name="Abouelleil A."/>
            <person name="Chapman S.B."/>
            <person name="Priest M."/>
            <person name="Young S.K."/>
            <person name="Wortman J."/>
            <person name="Nusbaum C."/>
            <person name="Birren B."/>
        </authorList>
    </citation>
    <scope>NUCLEOTIDE SEQUENCE [LARGE SCALE GENOMIC DNA]</scope>
    <source>
        <strain evidence="5 6">CBS 43764</strain>
    </source>
</reference>
<evidence type="ECO:0000256" key="2">
    <source>
        <dbReference type="ARBA" id="ARBA00023242"/>
    </source>
</evidence>
<dbReference type="OrthoDB" id="5278208at2759"/>
<dbReference type="PANTHER" id="PTHR37534">
    <property type="entry name" value="TRANSCRIPTIONAL ACTIVATOR PROTEIN UGA3"/>
    <property type="match status" value="1"/>
</dbReference>
<keyword evidence="2" id="KW-0539">Nucleus</keyword>
<name>A0A0D2AGK8_9PEZI</name>
<dbReference type="Gene3D" id="4.10.240.10">
    <property type="entry name" value="Zn(2)-C6 fungal-type DNA-binding domain"/>
    <property type="match status" value="1"/>
</dbReference>
<protein>
    <recommendedName>
        <fullName evidence="4">Zn(2)-C6 fungal-type domain-containing protein</fullName>
    </recommendedName>
</protein>
<dbReference type="VEuPathDB" id="FungiDB:PV09_03219"/>
<feature type="domain" description="Zn(2)-C6 fungal-type" evidence="4">
    <location>
        <begin position="91"/>
        <end position="121"/>
    </location>
</feature>
<dbReference type="Proteomes" id="UP000053259">
    <property type="component" value="Unassembled WGS sequence"/>
</dbReference>
<dbReference type="InParanoid" id="A0A0D2AGK8"/>
<dbReference type="InterPro" id="IPR036864">
    <property type="entry name" value="Zn2-C6_fun-type_DNA-bd_sf"/>
</dbReference>
<feature type="compositionally biased region" description="Low complexity" evidence="3">
    <location>
        <begin position="194"/>
        <end position="204"/>
    </location>
</feature>
<dbReference type="GO" id="GO:0000981">
    <property type="term" value="F:DNA-binding transcription factor activity, RNA polymerase II-specific"/>
    <property type="evidence" value="ECO:0007669"/>
    <property type="project" value="InterPro"/>
</dbReference>
<dbReference type="GeneID" id="27311192"/>
<evidence type="ECO:0000259" key="4">
    <source>
        <dbReference type="PROSITE" id="PS50048"/>
    </source>
</evidence>
<evidence type="ECO:0000256" key="1">
    <source>
        <dbReference type="ARBA" id="ARBA00004123"/>
    </source>
</evidence>
<evidence type="ECO:0000313" key="5">
    <source>
        <dbReference type="EMBL" id="KIW06043.1"/>
    </source>
</evidence>
<proteinExistence type="predicted"/>
<dbReference type="GO" id="GO:0005634">
    <property type="term" value="C:nucleus"/>
    <property type="evidence" value="ECO:0007669"/>
    <property type="project" value="UniProtKB-SubCell"/>
</dbReference>
<dbReference type="SUPFAM" id="SSF57701">
    <property type="entry name" value="Zn2/Cys6 DNA-binding domain"/>
    <property type="match status" value="1"/>
</dbReference>
<dbReference type="PROSITE" id="PS50048">
    <property type="entry name" value="ZN2_CY6_FUNGAL_2"/>
    <property type="match status" value="1"/>
</dbReference>
<accession>A0A0D2AGK8</accession>
<dbReference type="Pfam" id="PF00172">
    <property type="entry name" value="Zn_clus"/>
    <property type="match status" value="1"/>
</dbReference>
<feature type="compositionally biased region" description="Basic and acidic residues" evidence="3">
    <location>
        <begin position="130"/>
        <end position="144"/>
    </location>
</feature>
<dbReference type="GO" id="GO:0045944">
    <property type="term" value="P:positive regulation of transcription by RNA polymerase II"/>
    <property type="evidence" value="ECO:0007669"/>
    <property type="project" value="TreeGrafter"/>
</dbReference>
<dbReference type="PROSITE" id="PS00463">
    <property type="entry name" value="ZN2_CY6_FUNGAL_1"/>
    <property type="match status" value="1"/>
</dbReference>
<dbReference type="CDD" id="cd00067">
    <property type="entry name" value="GAL4"/>
    <property type="match status" value="1"/>
</dbReference>
<dbReference type="GO" id="GO:0000976">
    <property type="term" value="F:transcription cis-regulatory region binding"/>
    <property type="evidence" value="ECO:0007669"/>
    <property type="project" value="TreeGrafter"/>
</dbReference>
<dbReference type="STRING" id="253628.A0A0D2AGK8"/>
<gene>
    <name evidence="5" type="ORF">PV09_03219</name>
</gene>
<comment type="subcellular location">
    <subcellularLocation>
        <location evidence="1">Nucleus</location>
    </subcellularLocation>
</comment>
<dbReference type="PANTHER" id="PTHR37534:SF10">
    <property type="entry name" value="ZN(II)2CYS6 TRANSCRIPTION FACTOR (EUROFUNG)"/>
    <property type="match status" value="1"/>
</dbReference>
<dbReference type="EMBL" id="KN847536">
    <property type="protein sequence ID" value="KIW06043.1"/>
    <property type="molecule type" value="Genomic_DNA"/>
</dbReference>